<dbReference type="GO" id="GO:0003729">
    <property type="term" value="F:mRNA binding"/>
    <property type="evidence" value="ECO:0007669"/>
    <property type="project" value="UniProtKB-ARBA"/>
</dbReference>
<dbReference type="GeneID" id="110978479"/>
<evidence type="ECO:0000313" key="10">
    <source>
        <dbReference type="RefSeq" id="XP_022089195.1"/>
    </source>
</evidence>
<dbReference type="GO" id="GO:0010629">
    <property type="term" value="P:negative regulation of gene expression"/>
    <property type="evidence" value="ECO:0007669"/>
    <property type="project" value="UniProtKB-ARBA"/>
</dbReference>
<feature type="compositionally biased region" description="Polar residues" evidence="7">
    <location>
        <begin position="1"/>
        <end position="11"/>
    </location>
</feature>
<dbReference type="GO" id="GO:1990904">
    <property type="term" value="C:ribonucleoprotein complex"/>
    <property type="evidence" value="ECO:0007669"/>
    <property type="project" value="InterPro"/>
</dbReference>
<evidence type="ECO:0000256" key="5">
    <source>
        <dbReference type="ARBA" id="ARBA00023242"/>
    </source>
</evidence>
<accession>A0A8B7Y9Z6</accession>
<feature type="domain" description="RRM" evidence="8">
    <location>
        <begin position="147"/>
        <end position="230"/>
    </location>
</feature>
<gene>
    <name evidence="10" type="primary">LOC110978479</name>
</gene>
<dbReference type="InterPro" id="IPR012677">
    <property type="entry name" value="Nucleotide-bd_a/b_plait_sf"/>
</dbReference>
<evidence type="ECO:0000313" key="9">
    <source>
        <dbReference type="Proteomes" id="UP000694845"/>
    </source>
</evidence>
<dbReference type="PANTHER" id="PTHR10352">
    <property type="entry name" value="EUKARYOTIC TRANSLATION INITIATION FACTOR 3 SUBUNIT G"/>
    <property type="match status" value="1"/>
</dbReference>
<dbReference type="NCBIfam" id="TIGR01661">
    <property type="entry name" value="ELAV_HUD_SF"/>
    <property type="match status" value="1"/>
</dbReference>
<dbReference type="CDD" id="cd12650">
    <property type="entry name" value="RRM1_Hu"/>
    <property type="match status" value="1"/>
</dbReference>
<keyword evidence="9" id="KW-1185">Reference proteome</keyword>
<evidence type="ECO:0000256" key="4">
    <source>
        <dbReference type="ARBA" id="ARBA00022884"/>
    </source>
</evidence>
<evidence type="ECO:0000256" key="7">
    <source>
        <dbReference type="SAM" id="MobiDB-lite"/>
    </source>
</evidence>
<feature type="region of interest" description="Disordered" evidence="7">
    <location>
        <begin position="1"/>
        <end position="35"/>
    </location>
</feature>
<dbReference type="InterPro" id="IPR006548">
    <property type="entry name" value="ELAD_HU_SF"/>
</dbReference>
<evidence type="ECO:0000259" key="8">
    <source>
        <dbReference type="PROSITE" id="PS50102"/>
    </source>
</evidence>
<dbReference type="SUPFAM" id="SSF54928">
    <property type="entry name" value="RNA-binding domain, RBD"/>
    <property type="match status" value="2"/>
</dbReference>
<comment type="similarity">
    <text evidence="2">Belongs to the RRM elav family.</text>
</comment>
<dbReference type="InterPro" id="IPR035979">
    <property type="entry name" value="RBD_domain_sf"/>
</dbReference>
<name>A0A8B7Y9Z6_ACAPL</name>
<evidence type="ECO:0000256" key="2">
    <source>
        <dbReference type="ARBA" id="ARBA00006266"/>
    </source>
</evidence>
<dbReference type="SMART" id="SM00360">
    <property type="entry name" value="RRM"/>
    <property type="match status" value="3"/>
</dbReference>
<dbReference type="AlphaFoldDB" id="A0A8B7Y9Z6"/>
<dbReference type="FunFam" id="3.30.70.330:FF:000383">
    <property type="entry name" value="Sex lethal, isoform D"/>
    <property type="match status" value="1"/>
</dbReference>
<keyword evidence="4 6" id="KW-0694">RNA-binding</keyword>
<dbReference type="KEGG" id="aplc:110978479"/>
<reference evidence="10" key="1">
    <citation type="submission" date="2025-08" db="UniProtKB">
        <authorList>
            <consortium name="RefSeq"/>
        </authorList>
    </citation>
    <scope>IDENTIFICATION</scope>
</reference>
<sequence>MNCVYQSTEFTRSSDDYSAGSDPSSARVPPGTMMDGPSQQVMQNGVMAGKTNNNNNEESKTNLIVNYLPQHMSQDEMRSLFGKFGDIESCKLIRDKITGQSLGYGFVNYMKPADAAKALAMLNGLRLSSKMIKVSYARPSSQAIKDANLYISGIPKSYKQEDLDKLFAPYGHIITSRLLYDQDSGTTGRSRGVGFVRFDKRVEAERAIEALHDKTPEHGTDPLIVKFANNPSQNFHKVLQQAYMTCMSPQRRVMPIGSVGPMRHMPPCFRWQHLSDKMQGLLGKILPKNSMYSPMTMAQQHSCNDMLNTMNLQAMTNNGNGWCLFVYNLPAESEESLLWQLFGPFGAVNNVKVVRDFNTNKCKGFGFVTMPKYEDAHRAIEALNGYCLGARTLQVSFKKAKNE</sequence>
<dbReference type="GO" id="GO:0005737">
    <property type="term" value="C:cytoplasm"/>
    <property type="evidence" value="ECO:0007669"/>
    <property type="project" value="UniProtKB-ARBA"/>
</dbReference>
<dbReference type="CDD" id="cd12377">
    <property type="entry name" value="RRM3_Hu"/>
    <property type="match status" value="1"/>
</dbReference>
<dbReference type="FunFam" id="3.30.70.330:FF:000205">
    <property type="entry name" value="Sex lethal, isoform B"/>
    <property type="match status" value="1"/>
</dbReference>
<feature type="domain" description="RRM" evidence="8">
    <location>
        <begin position="61"/>
        <end position="139"/>
    </location>
</feature>
<evidence type="ECO:0000256" key="6">
    <source>
        <dbReference type="PROSITE-ProRule" id="PRU00176"/>
    </source>
</evidence>
<dbReference type="InterPro" id="IPR002343">
    <property type="entry name" value="Hud_Sxl_RNA"/>
</dbReference>
<dbReference type="PROSITE" id="PS50102">
    <property type="entry name" value="RRM"/>
    <property type="match status" value="3"/>
</dbReference>
<protein>
    <submittedName>
        <fullName evidence="10">ELAV-like protein 2 isoform X1</fullName>
    </submittedName>
</protein>
<dbReference type="Gene3D" id="3.30.70.330">
    <property type="match status" value="3"/>
</dbReference>
<keyword evidence="5" id="KW-0539">Nucleus</keyword>
<dbReference type="OrthoDB" id="266020at2759"/>
<dbReference type="FunFam" id="3.30.70.330:FF:000480">
    <property type="entry name" value="Fne, isoform A"/>
    <property type="match status" value="1"/>
</dbReference>
<dbReference type="GO" id="GO:0005634">
    <property type="term" value="C:nucleus"/>
    <property type="evidence" value="ECO:0007669"/>
    <property type="project" value="UniProtKB-SubCell"/>
</dbReference>
<dbReference type="InterPro" id="IPR000504">
    <property type="entry name" value="RRM_dom"/>
</dbReference>
<dbReference type="Pfam" id="PF00076">
    <property type="entry name" value="RRM_1"/>
    <property type="match status" value="3"/>
</dbReference>
<feature type="domain" description="RRM" evidence="8">
    <location>
        <begin position="322"/>
        <end position="400"/>
    </location>
</feature>
<dbReference type="PRINTS" id="PR00961">
    <property type="entry name" value="HUDSXLRNA"/>
</dbReference>
<proteinExistence type="inferred from homology"/>
<dbReference type="Proteomes" id="UP000694845">
    <property type="component" value="Unplaced"/>
</dbReference>
<keyword evidence="3" id="KW-0677">Repeat</keyword>
<comment type="subcellular location">
    <subcellularLocation>
        <location evidence="1">Nucleus</location>
    </subcellularLocation>
</comment>
<dbReference type="GO" id="GO:0009967">
    <property type="term" value="P:positive regulation of signal transduction"/>
    <property type="evidence" value="ECO:0007669"/>
    <property type="project" value="UniProtKB-ARBA"/>
</dbReference>
<dbReference type="CDD" id="cd12652">
    <property type="entry name" value="RRM2_Hu"/>
    <property type="match status" value="1"/>
</dbReference>
<dbReference type="RefSeq" id="XP_022089195.1">
    <property type="nucleotide sequence ID" value="XM_022233503.1"/>
</dbReference>
<dbReference type="InterPro" id="IPR034775">
    <property type="entry name" value="Elav_RRM1"/>
</dbReference>
<dbReference type="GO" id="GO:0050686">
    <property type="term" value="P:negative regulation of mRNA processing"/>
    <property type="evidence" value="ECO:0007669"/>
    <property type="project" value="UniProtKB-ARBA"/>
</dbReference>
<evidence type="ECO:0000256" key="3">
    <source>
        <dbReference type="ARBA" id="ARBA00022737"/>
    </source>
</evidence>
<evidence type="ECO:0000256" key="1">
    <source>
        <dbReference type="ARBA" id="ARBA00004123"/>
    </source>
</evidence>
<organism evidence="9 10">
    <name type="scientific">Acanthaster planci</name>
    <name type="common">Crown-of-thorns starfish</name>
    <dbReference type="NCBI Taxonomy" id="133434"/>
    <lineage>
        <taxon>Eukaryota</taxon>
        <taxon>Metazoa</taxon>
        <taxon>Echinodermata</taxon>
        <taxon>Eleutherozoa</taxon>
        <taxon>Asterozoa</taxon>
        <taxon>Asteroidea</taxon>
        <taxon>Valvatacea</taxon>
        <taxon>Valvatida</taxon>
        <taxon>Acanthasteridae</taxon>
        <taxon>Acanthaster</taxon>
    </lineage>
</organism>